<feature type="region of interest" description="Disordered" evidence="4">
    <location>
        <begin position="331"/>
        <end position="364"/>
    </location>
</feature>
<dbReference type="Gene3D" id="2.60.40.10">
    <property type="entry name" value="Immunoglobulins"/>
    <property type="match status" value="1"/>
</dbReference>
<evidence type="ECO:0000313" key="8">
    <source>
        <dbReference type="Proteomes" id="UP000694391"/>
    </source>
</evidence>
<keyword evidence="3 5" id="KW-0472">Membrane</keyword>
<dbReference type="InterPro" id="IPR013106">
    <property type="entry name" value="Ig_V-set"/>
</dbReference>
<proteinExistence type="predicted"/>
<evidence type="ECO:0000256" key="4">
    <source>
        <dbReference type="SAM" id="MobiDB-lite"/>
    </source>
</evidence>
<dbReference type="InterPro" id="IPR036179">
    <property type="entry name" value="Ig-like_dom_sf"/>
</dbReference>
<feature type="transmembrane region" description="Helical" evidence="5">
    <location>
        <begin position="478"/>
        <end position="497"/>
    </location>
</feature>
<dbReference type="InterPro" id="IPR050671">
    <property type="entry name" value="CD300_family_receptors"/>
</dbReference>
<feature type="compositionally biased region" description="Basic and acidic residues" evidence="4">
    <location>
        <begin position="555"/>
        <end position="566"/>
    </location>
</feature>
<evidence type="ECO:0000259" key="6">
    <source>
        <dbReference type="SMART" id="SM00409"/>
    </source>
</evidence>
<dbReference type="CDD" id="cd05716">
    <property type="entry name" value="IgV_pIgR_like"/>
    <property type="match status" value="1"/>
</dbReference>
<reference evidence="7" key="2">
    <citation type="submission" date="2025-09" db="UniProtKB">
        <authorList>
            <consortium name="Ensembl"/>
        </authorList>
    </citation>
    <scope>IDENTIFICATION</scope>
</reference>
<dbReference type="SUPFAM" id="SSF48726">
    <property type="entry name" value="Immunoglobulin"/>
    <property type="match status" value="1"/>
</dbReference>
<dbReference type="Pfam" id="PF07686">
    <property type="entry name" value="V-set"/>
    <property type="match status" value="1"/>
</dbReference>
<evidence type="ECO:0000256" key="2">
    <source>
        <dbReference type="ARBA" id="ARBA00022692"/>
    </source>
</evidence>
<dbReference type="GO" id="GO:0005886">
    <property type="term" value="C:plasma membrane"/>
    <property type="evidence" value="ECO:0007669"/>
    <property type="project" value="TreeGrafter"/>
</dbReference>
<keyword evidence="5" id="KW-1133">Transmembrane helix</keyword>
<evidence type="ECO:0000256" key="1">
    <source>
        <dbReference type="ARBA" id="ARBA00004370"/>
    </source>
</evidence>
<organism evidence="7 8">
    <name type="scientific">Canis lupus dingo</name>
    <name type="common">dingo</name>
    <dbReference type="NCBI Taxonomy" id="286419"/>
    <lineage>
        <taxon>Eukaryota</taxon>
        <taxon>Metazoa</taxon>
        <taxon>Chordata</taxon>
        <taxon>Craniata</taxon>
        <taxon>Vertebrata</taxon>
        <taxon>Euteleostomi</taxon>
        <taxon>Mammalia</taxon>
        <taxon>Eutheria</taxon>
        <taxon>Laurasiatheria</taxon>
        <taxon>Carnivora</taxon>
        <taxon>Caniformia</taxon>
        <taxon>Canidae</taxon>
        <taxon>Canis</taxon>
    </lineage>
</organism>
<evidence type="ECO:0000256" key="5">
    <source>
        <dbReference type="SAM" id="Phobius"/>
    </source>
</evidence>
<evidence type="ECO:0000313" key="7">
    <source>
        <dbReference type="Ensembl" id="ENSCAFP00020015566.1"/>
    </source>
</evidence>
<keyword evidence="2 5" id="KW-0812">Transmembrane</keyword>
<dbReference type="GO" id="GO:0004888">
    <property type="term" value="F:transmembrane signaling receptor activity"/>
    <property type="evidence" value="ECO:0007669"/>
    <property type="project" value="TreeGrafter"/>
</dbReference>
<protein>
    <submittedName>
        <fullName evidence="7">Fc alpha and mu receptor</fullName>
    </submittedName>
</protein>
<sequence length="566" mass="60297">MAAEASAKPGGQVSLGFVPRGWGPVSPGRGVLSLQVTNRRAGWKMPVLLMVCLLQGSALTPPHRRPHFRCLWNGPVPSGAHLWANESLTPFSPLCLMEETSIAGATPLPLPCLRPLLLPFPLGEHVTIRCHYAPLTINMHDRKYWCRLSPVTHICHTIVSTTHYTHLRYRGRVALADFPRRSLFVVTLAQLSPDDVGRYRCGIGNTNNMFFFSMNLTVSAGPSSSIPTATPAATELVTGSFGTASPAANGRTPGATQTIERQGTGWAGVAGTPGTTAEGRQTLGTTGAGALGTDSQGAASVWATVPIPESPASAIGGVSDTTEDVWVWDPRGSVANRARPSEEAGETTTEADGAEEETERVRTAPDVAAKVTGTRRPSTLVSEKWVQGILREATTVSEPQALGSIEGTAPAAGVWTLGPTSREMASEEGTTQGDLDRPAGDSDPQATPSQAPAAGSMRPWGKGSPMKSATPGEKNKSWILIPVSMLFPVTLVALGLLQKKLRRKRMTQETERTAGVTLIQMTYFLELSLQPDQLPLIERKMLRGDCPPQASLTVPERHPGPRGIEE</sequence>
<dbReference type="InterPro" id="IPR013783">
    <property type="entry name" value="Ig-like_fold"/>
</dbReference>
<accession>A0A8C0KHJ8</accession>
<keyword evidence="8" id="KW-1185">Reference proteome</keyword>
<dbReference type="SMART" id="SM00409">
    <property type="entry name" value="IG"/>
    <property type="match status" value="1"/>
</dbReference>
<dbReference type="PANTHER" id="PTHR11860">
    <property type="entry name" value="POLYMERIC-IMMUNOGLOBULIN RECEPTOR"/>
    <property type="match status" value="1"/>
</dbReference>
<evidence type="ECO:0000256" key="3">
    <source>
        <dbReference type="ARBA" id="ARBA00023136"/>
    </source>
</evidence>
<feature type="region of interest" description="Disordered" evidence="4">
    <location>
        <begin position="547"/>
        <end position="566"/>
    </location>
</feature>
<dbReference type="Ensembl" id="ENSCAFT00020018071.1">
    <property type="protein sequence ID" value="ENSCAFP00020015566.1"/>
    <property type="gene ID" value="ENSCAFG00020012498.1"/>
</dbReference>
<feature type="region of interest" description="Disordered" evidence="4">
    <location>
        <begin position="423"/>
        <end position="471"/>
    </location>
</feature>
<dbReference type="GeneTree" id="ENSGT00950000182977"/>
<dbReference type="InterPro" id="IPR003599">
    <property type="entry name" value="Ig_sub"/>
</dbReference>
<dbReference type="PANTHER" id="PTHR11860:SF49">
    <property type="entry name" value="HIGH AFFINITY IMMUNOGLOBULIN ALPHA AND IMMUNOGLOBULIN MU FC RECEPTOR"/>
    <property type="match status" value="1"/>
</dbReference>
<feature type="domain" description="Immunoglobulin" evidence="6">
    <location>
        <begin position="115"/>
        <end position="219"/>
    </location>
</feature>
<dbReference type="AlphaFoldDB" id="A0A8C0KHJ8"/>
<comment type="subcellular location">
    <subcellularLocation>
        <location evidence="1">Membrane</location>
    </subcellularLocation>
</comment>
<name>A0A8C0KHJ8_CANLU</name>
<dbReference type="Proteomes" id="UP000694391">
    <property type="component" value="Unplaced"/>
</dbReference>
<reference evidence="7" key="1">
    <citation type="submission" date="2025-08" db="UniProtKB">
        <authorList>
            <consortium name="Ensembl"/>
        </authorList>
    </citation>
    <scope>IDENTIFICATION</scope>
</reference>